<feature type="transmembrane region" description="Helical" evidence="6">
    <location>
        <begin position="407"/>
        <end position="425"/>
    </location>
</feature>
<dbReference type="GO" id="GO:0005886">
    <property type="term" value="C:plasma membrane"/>
    <property type="evidence" value="ECO:0007669"/>
    <property type="project" value="TreeGrafter"/>
</dbReference>
<proteinExistence type="predicted"/>
<feature type="transmembrane region" description="Helical" evidence="6">
    <location>
        <begin position="251"/>
        <end position="268"/>
    </location>
</feature>
<keyword evidence="9" id="KW-1185">Reference proteome</keyword>
<feature type="transmembrane region" description="Helical" evidence="6">
    <location>
        <begin position="209"/>
        <end position="231"/>
    </location>
</feature>
<keyword evidence="4 6" id="KW-0472">Membrane</keyword>
<dbReference type="Pfam" id="PF07690">
    <property type="entry name" value="MFS_1"/>
    <property type="match status" value="1"/>
</dbReference>
<comment type="subcellular location">
    <subcellularLocation>
        <location evidence="1">Membrane</location>
        <topology evidence="1">Multi-pass membrane protein</topology>
    </subcellularLocation>
</comment>
<evidence type="ECO:0000256" key="6">
    <source>
        <dbReference type="SAM" id="Phobius"/>
    </source>
</evidence>
<name>A0AAD4CMX2_ASPNN</name>
<dbReference type="Proteomes" id="UP001194746">
    <property type="component" value="Unassembled WGS sequence"/>
</dbReference>
<evidence type="ECO:0000313" key="8">
    <source>
        <dbReference type="EMBL" id="KAF9888512.1"/>
    </source>
</evidence>
<feature type="transmembrane region" description="Helical" evidence="6">
    <location>
        <begin position="468"/>
        <end position="489"/>
    </location>
</feature>
<dbReference type="GO" id="GO:0022857">
    <property type="term" value="F:transmembrane transporter activity"/>
    <property type="evidence" value="ECO:0007669"/>
    <property type="project" value="InterPro"/>
</dbReference>
<evidence type="ECO:0000256" key="1">
    <source>
        <dbReference type="ARBA" id="ARBA00004141"/>
    </source>
</evidence>
<evidence type="ECO:0000256" key="5">
    <source>
        <dbReference type="SAM" id="MobiDB-lite"/>
    </source>
</evidence>
<feature type="domain" description="Major facilitator superfamily (MFS) profile" evidence="7">
    <location>
        <begin position="55"/>
        <end position="530"/>
    </location>
</feature>
<dbReference type="AlphaFoldDB" id="A0AAD4CMX2"/>
<evidence type="ECO:0000259" key="7">
    <source>
        <dbReference type="PROSITE" id="PS50850"/>
    </source>
</evidence>
<protein>
    <recommendedName>
        <fullName evidence="7">Major facilitator superfamily (MFS) profile domain-containing protein</fullName>
    </recommendedName>
</protein>
<feature type="transmembrane region" description="Helical" evidence="6">
    <location>
        <begin position="379"/>
        <end position="400"/>
    </location>
</feature>
<sequence>MTSIEKESPPRPGPNEQDDDEKPHASEINDVRDASGASDEALSDPTPSVWTYKSLIASIALSGLYVGSQIPIYFVGGELSFIIREIGQADAGSWITVAYTLPLAAVAPFTGYLQDLVGRRYVTLVGGIFLMLGCILVATAHTFRQCIVGMCFAGAGAAVGELAALAGVAELVPVKKRGLHLAWVTGFVLPFTPYVLYCQLLSTRYTWRWGLWICLIWCGLWWIVIAIFYWPLSQTQARGTPVREILRQVDYIGGFLSTVGTAILLVALQAGGYSHSWKSYYVLVQLLVGVLLLVAFVVWEWKFCKNPMIPHDMFSGQRIVAKMYGLAFIAGKKQPFPHPPMPTFSNSGAGMNFYAMLNFFPLEYSEVFDPDPVKVGLRALPAGIGTTVGATLGNALLTWFKGHNKTILIAGCCIMTAFSGALATITPDREALSIALGTMTGVGVGLVLVPSITVAVTVTPDHTIATCVALSLSIRAIGGAIGSAVYYNVFLNKTRMYLPQYIAEYATKAGLPAGSLKSFIETFLTDPTKTDGIPGVTEEIIQAASIGTRWAYGKSLEYVWLSSIAFGGCAILLCLTVEDVSKYMTSRVAARLM</sequence>
<reference evidence="8" key="1">
    <citation type="journal article" date="2019" name="Beilstein J. Org. Chem.">
        <title>Nanangenines: drimane sesquiterpenoids as the dominant metabolite cohort of a novel Australian fungus, Aspergillus nanangensis.</title>
        <authorList>
            <person name="Lacey H.J."/>
            <person name="Gilchrist C.L.M."/>
            <person name="Crombie A."/>
            <person name="Kalaitzis J.A."/>
            <person name="Vuong D."/>
            <person name="Rutledge P.J."/>
            <person name="Turner P."/>
            <person name="Pitt J.I."/>
            <person name="Lacey E."/>
            <person name="Chooi Y.H."/>
            <person name="Piggott A.M."/>
        </authorList>
    </citation>
    <scope>NUCLEOTIDE SEQUENCE</scope>
    <source>
        <strain evidence="8">MST-FP2251</strain>
    </source>
</reference>
<dbReference type="PROSITE" id="PS50850">
    <property type="entry name" value="MFS"/>
    <property type="match status" value="1"/>
</dbReference>
<feature type="transmembrane region" description="Helical" evidence="6">
    <location>
        <begin position="55"/>
        <end position="79"/>
    </location>
</feature>
<feature type="transmembrane region" description="Helical" evidence="6">
    <location>
        <begin position="180"/>
        <end position="197"/>
    </location>
</feature>
<organism evidence="8 9">
    <name type="scientific">Aspergillus nanangensis</name>
    <dbReference type="NCBI Taxonomy" id="2582783"/>
    <lineage>
        <taxon>Eukaryota</taxon>
        <taxon>Fungi</taxon>
        <taxon>Dikarya</taxon>
        <taxon>Ascomycota</taxon>
        <taxon>Pezizomycotina</taxon>
        <taxon>Eurotiomycetes</taxon>
        <taxon>Eurotiomycetidae</taxon>
        <taxon>Eurotiales</taxon>
        <taxon>Aspergillaceae</taxon>
        <taxon>Aspergillus</taxon>
        <taxon>Aspergillus subgen. Circumdati</taxon>
    </lineage>
</organism>
<evidence type="ECO:0000256" key="4">
    <source>
        <dbReference type="ARBA" id="ARBA00023136"/>
    </source>
</evidence>
<keyword evidence="3 6" id="KW-1133">Transmembrane helix</keyword>
<feature type="transmembrane region" description="Helical" evidence="6">
    <location>
        <begin position="280"/>
        <end position="299"/>
    </location>
</feature>
<dbReference type="InterPro" id="IPR020846">
    <property type="entry name" value="MFS_dom"/>
</dbReference>
<feature type="transmembrane region" description="Helical" evidence="6">
    <location>
        <begin position="121"/>
        <end position="140"/>
    </location>
</feature>
<gene>
    <name evidence="8" type="ORF">FE257_008619</name>
</gene>
<feature type="transmembrane region" description="Helical" evidence="6">
    <location>
        <begin position="431"/>
        <end position="456"/>
    </location>
</feature>
<dbReference type="SUPFAM" id="SSF103473">
    <property type="entry name" value="MFS general substrate transporter"/>
    <property type="match status" value="1"/>
</dbReference>
<evidence type="ECO:0000256" key="3">
    <source>
        <dbReference type="ARBA" id="ARBA00022989"/>
    </source>
</evidence>
<keyword evidence="2 6" id="KW-0812">Transmembrane</keyword>
<feature type="transmembrane region" description="Helical" evidence="6">
    <location>
        <begin position="147"/>
        <end position="168"/>
    </location>
</feature>
<feature type="transmembrane region" description="Helical" evidence="6">
    <location>
        <begin position="91"/>
        <end position="109"/>
    </location>
</feature>
<dbReference type="PANTHER" id="PTHR23501:SF109">
    <property type="entry name" value="MAJOR FACILITATOR SUPERFAMILY (MFS) PROFILE DOMAIN-CONTAINING PROTEIN-RELATED"/>
    <property type="match status" value="1"/>
</dbReference>
<accession>A0AAD4CMX2</accession>
<dbReference type="PANTHER" id="PTHR23501">
    <property type="entry name" value="MAJOR FACILITATOR SUPERFAMILY"/>
    <property type="match status" value="1"/>
</dbReference>
<feature type="region of interest" description="Disordered" evidence="5">
    <location>
        <begin position="1"/>
        <end position="45"/>
    </location>
</feature>
<reference evidence="8" key="2">
    <citation type="submission" date="2020-02" db="EMBL/GenBank/DDBJ databases">
        <authorList>
            <person name="Gilchrist C.L.M."/>
            <person name="Chooi Y.-H."/>
        </authorList>
    </citation>
    <scope>NUCLEOTIDE SEQUENCE</scope>
    <source>
        <strain evidence="8">MST-FP2251</strain>
    </source>
</reference>
<dbReference type="InterPro" id="IPR036259">
    <property type="entry name" value="MFS_trans_sf"/>
</dbReference>
<comment type="caution">
    <text evidence="8">The sequence shown here is derived from an EMBL/GenBank/DDBJ whole genome shotgun (WGS) entry which is preliminary data.</text>
</comment>
<evidence type="ECO:0000256" key="2">
    <source>
        <dbReference type="ARBA" id="ARBA00022692"/>
    </source>
</evidence>
<feature type="transmembrane region" description="Helical" evidence="6">
    <location>
        <begin position="558"/>
        <end position="577"/>
    </location>
</feature>
<dbReference type="EMBL" id="VCAU01000046">
    <property type="protein sequence ID" value="KAF9888512.1"/>
    <property type="molecule type" value="Genomic_DNA"/>
</dbReference>
<dbReference type="InterPro" id="IPR011701">
    <property type="entry name" value="MFS"/>
</dbReference>
<evidence type="ECO:0000313" key="9">
    <source>
        <dbReference type="Proteomes" id="UP001194746"/>
    </source>
</evidence>
<feature type="compositionally biased region" description="Basic and acidic residues" evidence="5">
    <location>
        <begin position="21"/>
        <end position="33"/>
    </location>
</feature>
<dbReference type="Gene3D" id="1.20.1250.20">
    <property type="entry name" value="MFS general substrate transporter like domains"/>
    <property type="match status" value="2"/>
</dbReference>